<reference evidence="2" key="1">
    <citation type="submission" date="2021-07" db="EMBL/GenBank/DDBJ databases">
        <authorList>
            <person name="Branca A.L. A."/>
        </authorList>
    </citation>
    <scope>NUCLEOTIDE SEQUENCE</scope>
</reference>
<sequence>MEEIEDQIGYHFKSSNLLREALHPAGTAPSQGNKRLALVGDSILSASILDQWYSDGKTTGTFDTASGDYVQSTNLK</sequence>
<proteinExistence type="predicted"/>
<feature type="domain" description="RNase III" evidence="1">
    <location>
        <begin position="1"/>
        <end position="48"/>
    </location>
</feature>
<dbReference type="Proteomes" id="UP001152646">
    <property type="component" value="Unassembled WGS sequence"/>
</dbReference>
<dbReference type="InterPro" id="IPR036389">
    <property type="entry name" value="RNase_III_sf"/>
</dbReference>
<dbReference type="PROSITE" id="PS50142">
    <property type="entry name" value="RNASE_3_2"/>
    <property type="match status" value="1"/>
</dbReference>
<dbReference type="GO" id="GO:0004525">
    <property type="term" value="F:ribonuclease III activity"/>
    <property type="evidence" value="ECO:0007669"/>
    <property type="project" value="InterPro"/>
</dbReference>
<evidence type="ECO:0000313" key="3">
    <source>
        <dbReference type="Proteomes" id="UP001152646"/>
    </source>
</evidence>
<protein>
    <recommendedName>
        <fullName evidence="1">RNase III domain-containing protein</fullName>
    </recommendedName>
</protein>
<evidence type="ECO:0000259" key="1">
    <source>
        <dbReference type="PROSITE" id="PS50142"/>
    </source>
</evidence>
<comment type="caution">
    <text evidence="2">The sequence shown here is derived from an EMBL/GenBank/DDBJ whole genome shotgun (WGS) entry which is preliminary data.</text>
</comment>
<accession>A0A9W4IEV7</accession>
<dbReference type="Gene3D" id="1.10.1520.10">
    <property type="entry name" value="Ribonuclease III domain"/>
    <property type="match status" value="1"/>
</dbReference>
<organism evidence="2 3">
    <name type="scientific">Penicillium salamii</name>
    <dbReference type="NCBI Taxonomy" id="1612424"/>
    <lineage>
        <taxon>Eukaryota</taxon>
        <taxon>Fungi</taxon>
        <taxon>Dikarya</taxon>
        <taxon>Ascomycota</taxon>
        <taxon>Pezizomycotina</taxon>
        <taxon>Eurotiomycetes</taxon>
        <taxon>Eurotiomycetidae</taxon>
        <taxon>Eurotiales</taxon>
        <taxon>Aspergillaceae</taxon>
        <taxon>Penicillium</taxon>
    </lineage>
</organism>
<evidence type="ECO:0000313" key="2">
    <source>
        <dbReference type="EMBL" id="CAG8272146.1"/>
    </source>
</evidence>
<dbReference type="AlphaFoldDB" id="A0A9W4IEV7"/>
<dbReference type="OrthoDB" id="2906425at2759"/>
<dbReference type="SUPFAM" id="SSF69065">
    <property type="entry name" value="RNase III domain-like"/>
    <property type="match status" value="1"/>
</dbReference>
<dbReference type="InterPro" id="IPR000999">
    <property type="entry name" value="RNase_III_dom"/>
</dbReference>
<dbReference type="GO" id="GO:0006396">
    <property type="term" value="P:RNA processing"/>
    <property type="evidence" value="ECO:0007669"/>
    <property type="project" value="InterPro"/>
</dbReference>
<name>A0A9W4IEV7_9EURO</name>
<dbReference type="EMBL" id="CAJVPA010000047">
    <property type="protein sequence ID" value="CAG8272146.1"/>
    <property type="molecule type" value="Genomic_DNA"/>
</dbReference>
<gene>
    <name evidence="2" type="ORF">PSALAMII_LOCUS1253</name>
</gene>